<evidence type="ECO:0000313" key="1">
    <source>
        <dbReference type="EMBL" id="CAG8852046.1"/>
    </source>
</evidence>
<evidence type="ECO:0000313" key="2">
    <source>
        <dbReference type="Proteomes" id="UP000789920"/>
    </source>
</evidence>
<accession>A0ACA9SY26</accession>
<name>A0ACA9SY26_9GLOM</name>
<keyword evidence="2" id="KW-1185">Reference proteome</keyword>
<feature type="non-terminal residue" evidence="1">
    <location>
        <position position="81"/>
    </location>
</feature>
<reference evidence="1" key="1">
    <citation type="submission" date="2021-06" db="EMBL/GenBank/DDBJ databases">
        <authorList>
            <person name="Kallberg Y."/>
            <person name="Tangrot J."/>
            <person name="Rosling A."/>
        </authorList>
    </citation>
    <scope>NUCLEOTIDE SEQUENCE</scope>
    <source>
        <strain evidence="1">MA461A</strain>
    </source>
</reference>
<dbReference type="EMBL" id="CAJVQC010179674">
    <property type="protein sequence ID" value="CAG8852046.1"/>
    <property type="molecule type" value="Genomic_DNA"/>
</dbReference>
<sequence length="81" mass="9056">TETFILFLILANIALLIADAWDTVSDIVSGFIINPDNNDELFEMTPLKKSKPSSITSGNNQKGQLLFDAKRSIFKTAFLRH</sequence>
<comment type="caution">
    <text evidence="1">The sequence shown here is derived from an EMBL/GenBank/DDBJ whole genome shotgun (WGS) entry which is preliminary data.</text>
</comment>
<dbReference type="Proteomes" id="UP000789920">
    <property type="component" value="Unassembled WGS sequence"/>
</dbReference>
<organism evidence="1 2">
    <name type="scientific">Racocetra persica</name>
    <dbReference type="NCBI Taxonomy" id="160502"/>
    <lineage>
        <taxon>Eukaryota</taxon>
        <taxon>Fungi</taxon>
        <taxon>Fungi incertae sedis</taxon>
        <taxon>Mucoromycota</taxon>
        <taxon>Glomeromycotina</taxon>
        <taxon>Glomeromycetes</taxon>
        <taxon>Diversisporales</taxon>
        <taxon>Gigasporaceae</taxon>
        <taxon>Racocetra</taxon>
    </lineage>
</organism>
<protein>
    <submittedName>
        <fullName evidence="1">32562_t:CDS:1</fullName>
    </submittedName>
</protein>
<gene>
    <name evidence="1" type="ORF">RPERSI_LOCUS36875</name>
</gene>
<feature type="non-terminal residue" evidence="1">
    <location>
        <position position="1"/>
    </location>
</feature>
<proteinExistence type="predicted"/>